<evidence type="ECO:0000313" key="3">
    <source>
        <dbReference type="Proteomes" id="UP000243547"/>
    </source>
</evidence>
<dbReference type="STRING" id="1120989.SAMN02745227_02081"/>
<dbReference type="Proteomes" id="UP000243547">
    <property type="component" value="Unassembled WGS sequence"/>
</dbReference>
<reference evidence="3" key="1">
    <citation type="submission" date="2016-11" db="EMBL/GenBank/DDBJ databases">
        <authorList>
            <person name="Varghese N."/>
            <person name="Submissions S."/>
        </authorList>
    </citation>
    <scope>NUCLEOTIDE SEQUENCE [LARGE SCALE GENOMIC DNA]</scope>
    <source>
        <strain evidence="3">DSM 14826</strain>
    </source>
</reference>
<dbReference type="EMBL" id="FRAI01000035">
    <property type="protein sequence ID" value="SHK34263.1"/>
    <property type="molecule type" value="Genomic_DNA"/>
</dbReference>
<protein>
    <submittedName>
        <fullName evidence="2">Nucleotidyltransferase domain-containing protein</fullName>
    </submittedName>
</protein>
<proteinExistence type="predicted"/>
<accession>A0A1M6RP88</accession>
<dbReference type="OrthoDB" id="9803106at2"/>
<feature type="domain" description="Polymerase beta nucleotidyltransferase" evidence="1">
    <location>
        <begin position="13"/>
        <end position="102"/>
    </location>
</feature>
<gene>
    <name evidence="2" type="ORF">SAMN02745227_02081</name>
</gene>
<dbReference type="InterPro" id="IPR043519">
    <property type="entry name" value="NT_sf"/>
</dbReference>
<name>A0A1M6RP88_9FIRM</name>
<keyword evidence="3" id="KW-1185">Reference proteome</keyword>
<dbReference type="Pfam" id="PF18765">
    <property type="entry name" value="Polbeta"/>
    <property type="match status" value="1"/>
</dbReference>
<keyword evidence="2" id="KW-0808">Transferase</keyword>
<evidence type="ECO:0000313" key="2">
    <source>
        <dbReference type="EMBL" id="SHK34263.1"/>
    </source>
</evidence>
<dbReference type="Gene3D" id="3.30.460.10">
    <property type="entry name" value="Beta Polymerase, domain 2"/>
    <property type="match status" value="1"/>
</dbReference>
<dbReference type="InterPro" id="IPR041633">
    <property type="entry name" value="Polbeta"/>
</dbReference>
<organism evidence="2 3">
    <name type="scientific">Anaerobranca californiensis DSM 14826</name>
    <dbReference type="NCBI Taxonomy" id="1120989"/>
    <lineage>
        <taxon>Bacteria</taxon>
        <taxon>Bacillati</taxon>
        <taxon>Bacillota</taxon>
        <taxon>Clostridia</taxon>
        <taxon>Eubacteriales</taxon>
        <taxon>Proteinivoracaceae</taxon>
        <taxon>Anaerobranca</taxon>
    </lineage>
</organism>
<dbReference type="GO" id="GO:0016740">
    <property type="term" value="F:transferase activity"/>
    <property type="evidence" value="ECO:0007669"/>
    <property type="project" value="UniProtKB-KW"/>
</dbReference>
<evidence type="ECO:0000259" key="1">
    <source>
        <dbReference type="Pfam" id="PF18765"/>
    </source>
</evidence>
<dbReference type="CDD" id="cd05403">
    <property type="entry name" value="NT_KNTase_like"/>
    <property type="match status" value="1"/>
</dbReference>
<dbReference type="RefSeq" id="WP_072908551.1">
    <property type="nucleotide sequence ID" value="NZ_FRAI01000035.1"/>
</dbReference>
<dbReference type="SUPFAM" id="SSF81301">
    <property type="entry name" value="Nucleotidyltransferase"/>
    <property type="match status" value="1"/>
</dbReference>
<sequence>MTFGIPKKSMELILQTLRSFPEINRAVIFGSRSKGNYKRGSDIDIAVFGKQINENTINELRIILNEELPLPYYFDIVNYETIKDEDLKQEIDKYGIDFYKKNP</sequence>
<dbReference type="AlphaFoldDB" id="A0A1M6RP88"/>